<dbReference type="InterPro" id="IPR036010">
    <property type="entry name" value="2Fe-2S_ferredoxin-like_sf"/>
</dbReference>
<comment type="caution">
    <text evidence="2">The sequence shown here is derived from an EMBL/GenBank/DDBJ whole genome shotgun (WGS) entry which is preliminary data.</text>
</comment>
<dbReference type="Pfam" id="PF13510">
    <property type="entry name" value="Fer2_4"/>
    <property type="match status" value="1"/>
</dbReference>
<reference evidence="3" key="1">
    <citation type="submission" date="2018-05" db="EMBL/GenBank/DDBJ databases">
        <authorList>
            <person name="Feng T."/>
        </authorList>
    </citation>
    <scope>NUCLEOTIDE SEQUENCE [LARGE SCALE GENOMIC DNA]</scope>
    <source>
        <strain evidence="3">S27</strain>
    </source>
</reference>
<keyword evidence="1" id="KW-0560">Oxidoreductase</keyword>
<dbReference type="GO" id="GO:0016491">
    <property type="term" value="F:oxidoreductase activity"/>
    <property type="evidence" value="ECO:0007669"/>
    <property type="project" value="UniProtKB-KW"/>
</dbReference>
<evidence type="ECO:0000313" key="2">
    <source>
        <dbReference type="EMBL" id="RDK03042.1"/>
    </source>
</evidence>
<proteinExistence type="predicted"/>
<keyword evidence="3" id="KW-1185">Reference proteome</keyword>
<dbReference type="EMBL" id="QHKS01000005">
    <property type="protein sequence ID" value="RDK03042.1"/>
    <property type="molecule type" value="Genomic_DNA"/>
</dbReference>
<name>A0A370NBS2_9BURK</name>
<dbReference type="Gene3D" id="3.10.20.440">
    <property type="entry name" value="2Fe-2S iron-sulphur cluster binding domain, sarcosine oxidase, alpha subunit, N-terminal domain"/>
    <property type="match status" value="1"/>
</dbReference>
<dbReference type="RefSeq" id="WP_115100437.1">
    <property type="nucleotide sequence ID" value="NZ_QHKS01000005.1"/>
</dbReference>
<evidence type="ECO:0000256" key="1">
    <source>
        <dbReference type="ARBA" id="ARBA00023002"/>
    </source>
</evidence>
<dbReference type="OrthoDB" id="573392at2"/>
<dbReference type="SUPFAM" id="SSF54292">
    <property type="entry name" value="2Fe-2S ferredoxin-like"/>
    <property type="match status" value="1"/>
</dbReference>
<protein>
    <recommendedName>
        <fullName evidence="4">NAD(FAD)-dependent dehydrogenase</fullName>
    </recommendedName>
</protein>
<sequence length="124" mass="13351">MPPNLPLSDAAVPRREAQFVRLAETQREPLSFFIDGREATALQGDTVLTAVLMQQRRVRESEFSGAPRAGFCLIGACQDCWMRTEDGTRLRACSTLVSAGMRVVTRLAGMAATVAAAPANGDPQ</sequence>
<dbReference type="GO" id="GO:0051536">
    <property type="term" value="F:iron-sulfur cluster binding"/>
    <property type="evidence" value="ECO:0007669"/>
    <property type="project" value="InterPro"/>
</dbReference>
<evidence type="ECO:0000313" key="3">
    <source>
        <dbReference type="Proteomes" id="UP000254875"/>
    </source>
</evidence>
<gene>
    <name evidence="2" type="ORF">DLM46_09045</name>
</gene>
<dbReference type="AlphaFoldDB" id="A0A370NBS2"/>
<evidence type="ECO:0008006" key="4">
    <source>
        <dbReference type="Google" id="ProtNLM"/>
    </source>
</evidence>
<accession>A0A370NBS2</accession>
<dbReference type="Proteomes" id="UP000254875">
    <property type="component" value="Unassembled WGS sequence"/>
</dbReference>
<organism evidence="2 3">
    <name type="scientific">Paraburkholderia lacunae</name>
    <dbReference type="NCBI Taxonomy" id="2211104"/>
    <lineage>
        <taxon>Bacteria</taxon>
        <taxon>Pseudomonadati</taxon>
        <taxon>Pseudomonadota</taxon>
        <taxon>Betaproteobacteria</taxon>
        <taxon>Burkholderiales</taxon>
        <taxon>Burkholderiaceae</taxon>
        <taxon>Paraburkholderia</taxon>
    </lineage>
</organism>
<dbReference type="InterPro" id="IPR042204">
    <property type="entry name" value="2Fe-2S-bd_N"/>
</dbReference>